<dbReference type="Proteomes" id="UP000886885">
    <property type="component" value="Chromosome 19A"/>
</dbReference>
<dbReference type="OrthoDB" id="858450at2759"/>
<keyword evidence="2" id="KW-1185">Reference proteome</keyword>
<proteinExistence type="predicted"/>
<reference evidence="1" key="1">
    <citation type="journal article" date="2020" name="bioRxiv">
        <title>Hybrid origin of Populus tomentosa Carr. identified through genome sequencing and phylogenomic analysis.</title>
        <authorList>
            <person name="An X."/>
            <person name="Gao K."/>
            <person name="Chen Z."/>
            <person name="Li J."/>
            <person name="Yang X."/>
            <person name="Yang X."/>
            <person name="Zhou J."/>
            <person name="Guo T."/>
            <person name="Zhao T."/>
            <person name="Huang S."/>
            <person name="Miao D."/>
            <person name="Khan W.U."/>
            <person name="Rao P."/>
            <person name="Ye M."/>
            <person name="Lei B."/>
            <person name="Liao W."/>
            <person name="Wang J."/>
            <person name="Ji L."/>
            <person name="Li Y."/>
            <person name="Guo B."/>
            <person name="Mustafa N.S."/>
            <person name="Li S."/>
            <person name="Yun Q."/>
            <person name="Keller S.R."/>
            <person name="Mao J."/>
            <person name="Zhang R."/>
            <person name="Strauss S.H."/>
        </authorList>
    </citation>
    <scope>NUCLEOTIDE SEQUENCE</scope>
    <source>
        <strain evidence="1">GM15</strain>
        <tissue evidence="1">Leaf</tissue>
    </source>
</reference>
<protein>
    <submittedName>
        <fullName evidence="1">Uncharacterized protein</fullName>
    </submittedName>
</protein>
<name>A0A8X7XUU6_POPTO</name>
<comment type="caution">
    <text evidence="1">The sequence shown here is derived from an EMBL/GenBank/DDBJ whole genome shotgun (WGS) entry which is preliminary data.</text>
</comment>
<dbReference type="AlphaFoldDB" id="A0A8X7XUU6"/>
<sequence>MALSGNWCWDMLKDLSSNAVRLKTAGVHPPNPNSGEDRIVQLLHVFRDANHSVDLLASHAYSFPIHLVWVANSPPDCLQIL</sequence>
<evidence type="ECO:0000313" key="2">
    <source>
        <dbReference type="Proteomes" id="UP000886885"/>
    </source>
</evidence>
<gene>
    <name evidence="1" type="ORF">POTOM_058219</name>
</gene>
<organism evidence="1 2">
    <name type="scientific">Populus tomentosa</name>
    <name type="common">Chinese white poplar</name>
    <dbReference type="NCBI Taxonomy" id="118781"/>
    <lineage>
        <taxon>Eukaryota</taxon>
        <taxon>Viridiplantae</taxon>
        <taxon>Streptophyta</taxon>
        <taxon>Embryophyta</taxon>
        <taxon>Tracheophyta</taxon>
        <taxon>Spermatophyta</taxon>
        <taxon>Magnoliopsida</taxon>
        <taxon>eudicotyledons</taxon>
        <taxon>Gunneridae</taxon>
        <taxon>Pentapetalae</taxon>
        <taxon>rosids</taxon>
        <taxon>fabids</taxon>
        <taxon>Malpighiales</taxon>
        <taxon>Salicaceae</taxon>
        <taxon>Saliceae</taxon>
        <taxon>Populus</taxon>
    </lineage>
</organism>
<dbReference type="EMBL" id="JAAWWB010000037">
    <property type="protein sequence ID" value="KAG6738599.1"/>
    <property type="molecule type" value="Genomic_DNA"/>
</dbReference>
<accession>A0A8X7XUU6</accession>
<evidence type="ECO:0000313" key="1">
    <source>
        <dbReference type="EMBL" id="KAG6738599.1"/>
    </source>
</evidence>